<sequence length="305" mass="35587">MNKFSIVFLLVIGIVITSSCGNVVNTPVKTINDQKESLHKTIENHTKDKHILDSYQSLSFGQMKVFKPDAFIRLDSVYSVKEAYLRNNDYRGLRRSGIEDLIPGYRAEALQEIHEVQYEIEHIYQTVTTADSIKIHSAFYLFNYKDSLLLVTPFYNFNIDKKFKDLYYAYQFDYHFVTNRELYISEAEWDFLHFFKNKQIELIGSDELAPFMNHTMSIMEAAKKASTVDFRNVSKILAMNYLNSLQTKIAVEKFGKLMALEENKTLIGYEFKVEWIDETFGALRKSTTFSFSPYLEIESINTEVL</sequence>
<keyword evidence="3" id="KW-1185">Reference proteome</keyword>
<dbReference type="PROSITE" id="PS51257">
    <property type="entry name" value="PROKAR_LIPOPROTEIN"/>
    <property type="match status" value="1"/>
</dbReference>
<organism evidence="2 3">
    <name type="scientific">Brumimicrobium glaciale</name>
    <dbReference type="NCBI Taxonomy" id="200475"/>
    <lineage>
        <taxon>Bacteria</taxon>
        <taxon>Pseudomonadati</taxon>
        <taxon>Bacteroidota</taxon>
        <taxon>Flavobacteriia</taxon>
        <taxon>Flavobacteriales</taxon>
        <taxon>Crocinitomicaceae</taxon>
        <taxon>Brumimicrobium</taxon>
    </lineage>
</organism>
<accession>A0A4Q4KIN6</accession>
<keyword evidence="1" id="KW-0732">Signal</keyword>
<evidence type="ECO:0000313" key="3">
    <source>
        <dbReference type="Proteomes" id="UP000293952"/>
    </source>
</evidence>
<dbReference type="AlphaFoldDB" id="A0A4Q4KIN6"/>
<protein>
    <submittedName>
        <fullName evidence="2">Uncharacterized protein</fullName>
    </submittedName>
</protein>
<evidence type="ECO:0000313" key="2">
    <source>
        <dbReference type="EMBL" id="RYM33035.1"/>
    </source>
</evidence>
<reference evidence="2 3" key="1">
    <citation type="submission" date="2019-02" db="EMBL/GenBank/DDBJ databases">
        <title>Genome sequence of the sea-ice species Brumimicrobium glaciale.</title>
        <authorList>
            <person name="Bowman J.P."/>
        </authorList>
    </citation>
    <scope>NUCLEOTIDE SEQUENCE [LARGE SCALE GENOMIC DNA]</scope>
    <source>
        <strain evidence="2 3">IC156</strain>
    </source>
</reference>
<evidence type="ECO:0000256" key="1">
    <source>
        <dbReference type="SAM" id="SignalP"/>
    </source>
</evidence>
<gene>
    <name evidence="2" type="ORF">ERX46_13370</name>
</gene>
<feature type="signal peptide" evidence="1">
    <location>
        <begin position="1"/>
        <end position="20"/>
    </location>
</feature>
<name>A0A4Q4KIN6_9FLAO</name>
<comment type="caution">
    <text evidence="2">The sequence shown here is derived from an EMBL/GenBank/DDBJ whole genome shotgun (WGS) entry which is preliminary data.</text>
</comment>
<proteinExistence type="predicted"/>
<feature type="chain" id="PRO_5020585556" evidence="1">
    <location>
        <begin position="21"/>
        <end position="305"/>
    </location>
</feature>
<dbReference type="EMBL" id="SETE01000005">
    <property type="protein sequence ID" value="RYM33035.1"/>
    <property type="molecule type" value="Genomic_DNA"/>
</dbReference>
<dbReference type="Proteomes" id="UP000293952">
    <property type="component" value="Unassembled WGS sequence"/>
</dbReference>
<dbReference type="OrthoDB" id="1466764at2"/>
<dbReference type="RefSeq" id="WP_130094372.1">
    <property type="nucleotide sequence ID" value="NZ_SETE01000005.1"/>
</dbReference>